<proteinExistence type="predicted"/>
<accession>W1N8F3</accession>
<gene>
    <name evidence="1" type="ORF">BJB45_11575</name>
</gene>
<evidence type="ECO:0000313" key="1">
    <source>
        <dbReference type="EMBL" id="ERL51798.1"/>
    </source>
</evidence>
<organism evidence="1 2">
    <name type="scientific">Halomonas huangheensis</name>
    <dbReference type="NCBI Taxonomy" id="1178482"/>
    <lineage>
        <taxon>Bacteria</taxon>
        <taxon>Pseudomonadati</taxon>
        <taxon>Pseudomonadota</taxon>
        <taxon>Gammaproteobacteria</taxon>
        <taxon>Oceanospirillales</taxon>
        <taxon>Halomonadaceae</taxon>
        <taxon>Halomonas</taxon>
    </lineage>
</organism>
<name>W1N8F3_9GAMM</name>
<protein>
    <submittedName>
        <fullName evidence="1">Uncharacterized protein</fullName>
    </submittedName>
</protein>
<dbReference type="EMBL" id="AVBC01000020">
    <property type="protein sequence ID" value="ERL51798.1"/>
    <property type="molecule type" value="Genomic_DNA"/>
</dbReference>
<dbReference type="Proteomes" id="UP000019113">
    <property type="component" value="Unassembled WGS sequence"/>
</dbReference>
<reference evidence="1 2" key="1">
    <citation type="submission" date="2013-08" db="EMBL/GenBank/DDBJ databases">
        <title>draft genome of Halomonas huanghegensis, strain BJGMM-B45T.</title>
        <authorList>
            <person name="Miao C."/>
            <person name="Wan Y."/>
            <person name="Jin W."/>
        </authorList>
    </citation>
    <scope>NUCLEOTIDE SEQUENCE [LARGE SCALE GENOMIC DNA]</scope>
    <source>
        <strain evidence="1 2">BJGMM-B45</strain>
    </source>
</reference>
<dbReference type="PATRIC" id="fig|1178482.3.peg.1478"/>
<sequence length="52" mass="5562">MESVVAVFKLMTPMPSPVPLRTGLGSSLSGRGVVIAMSRWVPMAMADDHAFE</sequence>
<dbReference type="AlphaFoldDB" id="W1N8F3"/>
<comment type="caution">
    <text evidence="1">The sequence shown here is derived from an EMBL/GenBank/DDBJ whole genome shotgun (WGS) entry which is preliminary data.</text>
</comment>
<evidence type="ECO:0000313" key="2">
    <source>
        <dbReference type="Proteomes" id="UP000019113"/>
    </source>
</evidence>
<keyword evidence="2" id="KW-1185">Reference proteome</keyword>